<reference evidence="2" key="1">
    <citation type="submission" date="2021-03" db="EMBL/GenBank/DDBJ databases">
        <title>Pengzhenrongella sicca gen. nov., sp. nov., a new member of suborder Micrococcineae isolated from High-Arctic tundra soil.</title>
        <authorList>
            <person name="Peng F."/>
        </authorList>
    </citation>
    <scope>NUCLEOTIDE SEQUENCE</scope>
    <source>
        <strain evidence="2">LRZ-2</strain>
    </source>
</reference>
<dbReference type="AlphaFoldDB" id="A0A8A4ZII0"/>
<dbReference type="InterPro" id="IPR011047">
    <property type="entry name" value="Quinoprotein_ADH-like_sf"/>
</dbReference>
<dbReference type="RefSeq" id="WP_227424655.1">
    <property type="nucleotide sequence ID" value="NZ_CP071868.1"/>
</dbReference>
<organism evidence="2 3">
    <name type="scientific">Pengzhenrongella sicca</name>
    <dbReference type="NCBI Taxonomy" id="2819238"/>
    <lineage>
        <taxon>Bacteria</taxon>
        <taxon>Bacillati</taxon>
        <taxon>Actinomycetota</taxon>
        <taxon>Actinomycetes</taxon>
        <taxon>Micrococcales</taxon>
        <taxon>Pengzhenrongella</taxon>
    </lineage>
</organism>
<dbReference type="KEGG" id="psic:J4E96_04825"/>
<gene>
    <name evidence="2" type="ORF">J4E96_04825</name>
</gene>
<evidence type="ECO:0000313" key="2">
    <source>
        <dbReference type="EMBL" id="QTE30327.1"/>
    </source>
</evidence>
<dbReference type="InterPro" id="IPR002372">
    <property type="entry name" value="PQQ_rpt_dom"/>
</dbReference>
<evidence type="ECO:0000259" key="1">
    <source>
        <dbReference type="Pfam" id="PF13360"/>
    </source>
</evidence>
<accession>A0A8A4ZII0</accession>
<proteinExistence type="predicted"/>
<feature type="domain" description="Pyrrolo-quinoline quinone repeat" evidence="1">
    <location>
        <begin position="152"/>
        <end position="210"/>
    </location>
</feature>
<dbReference type="Proteomes" id="UP000663937">
    <property type="component" value="Chromosome"/>
</dbReference>
<keyword evidence="3" id="KW-1185">Reference proteome</keyword>
<protein>
    <submittedName>
        <fullName evidence="2">PQQ-binding-like beta-propeller repeat protein</fullName>
    </submittedName>
</protein>
<name>A0A8A4ZII0_9MICO</name>
<evidence type="ECO:0000313" key="3">
    <source>
        <dbReference type="Proteomes" id="UP000663937"/>
    </source>
</evidence>
<dbReference type="Pfam" id="PF13360">
    <property type="entry name" value="PQQ_2"/>
    <property type="match status" value="1"/>
</dbReference>
<dbReference type="EMBL" id="CP071868">
    <property type="protein sequence ID" value="QTE30327.1"/>
    <property type="molecule type" value="Genomic_DNA"/>
</dbReference>
<dbReference type="Gene3D" id="2.130.10.10">
    <property type="entry name" value="YVTN repeat-like/Quinoprotein amine dehydrogenase"/>
    <property type="match status" value="1"/>
</dbReference>
<dbReference type="SUPFAM" id="SSF50998">
    <property type="entry name" value="Quinoprotein alcohol dehydrogenase-like"/>
    <property type="match status" value="1"/>
</dbReference>
<dbReference type="InterPro" id="IPR015943">
    <property type="entry name" value="WD40/YVTN_repeat-like_dom_sf"/>
</dbReference>
<sequence>MAVAALLEGATIVGTGPRVIVTTDYGTDGMAETYHLYGQGSETGGTIIVNDQWDQSQVENRWAVVQGDVSPGIALALVTLEKVPNDGLTAGGHQLVIRTYDVNGAKVGQQATPVRENFGDESLQEVGLLGNTLVLLDNGLTQDNGNDTFADAIDVTTGALLWSKPCGSGYVSTTPMYAGGSTVALGCDSNGVRGFNLTTGETVWEYAGGRTQDFDFDRSAPGILSAAEYSGSADVTIDLINGTKIVDEGRANVLGDPITGLQTMGRLAVYDPVTQATVLSIPSDTIDQLGDFTPISAFDGRLTFMASDGLNVVSLTTGTADPSSPAKSAEKQSYTTVVADAGTGWVLIGSIGAGWDPDSWLNASPVTPYAVAWATGADGAVTWEDIAGPSIN</sequence>